<sequence>MTIFSIGPLTRCNPRLFDGIFGADFFVISCRACEGTGLRHEKKVDEVHLFPYMRQLNYDPPILTRFRQDELQFKPRLALVRTPSRNRIRVLQVTTTTLSRDPPTPLAEWSGGSDETSSDEVRSAVHPGRDDNTFLEGKLNEMERNCEANSYDCGKMEISFLRQLWRQLLSPHTF</sequence>
<reference evidence="2" key="1">
    <citation type="submission" date="2018-11" db="EMBL/GenBank/DDBJ databases">
        <authorList>
            <consortium name="Pathogen Informatics"/>
        </authorList>
    </citation>
    <scope>NUCLEOTIDE SEQUENCE</scope>
</reference>
<evidence type="ECO:0000256" key="1">
    <source>
        <dbReference type="SAM" id="MobiDB-lite"/>
    </source>
</evidence>
<keyword evidence="3" id="KW-1185">Reference proteome</keyword>
<dbReference type="EMBL" id="CAAALY010019713">
    <property type="protein sequence ID" value="VEL14012.1"/>
    <property type="molecule type" value="Genomic_DNA"/>
</dbReference>
<organism evidence="2 3">
    <name type="scientific">Protopolystoma xenopodis</name>
    <dbReference type="NCBI Taxonomy" id="117903"/>
    <lineage>
        <taxon>Eukaryota</taxon>
        <taxon>Metazoa</taxon>
        <taxon>Spiralia</taxon>
        <taxon>Lophotrochozoa</taxon>
        <taxon>Platyhelminthes</taxon>
        <taxon>Monogenea</taxon>
        <taxon>Polyopisthocotylea</taxon>
        <taxon>Polystomatidea</taxon>
        <taxon>Polystomatidae</taxon>
        <taxon>Protopolystoma</taxon>
    </lineage>
</organism>
<gene>
    <name evidence="2" type="ORF">PXEA_LOCUS7452</name>
</gene>
<feature type="region of interest" description="Disordered" evidence="1">
    <location>
        <begin position="97"/>
        <end position="131"/>
    </location>
</feature>
<evidence type="ECO:0000313" key="2">
    <source>
        <dbReference type="EMBL" id="VEL14012.1"/>
    </source>
</evidence>
<dbReference type="Proteomes" id="UP000784294">
    <property type="component" value="Unassembled WGS sequence"/>
</dbReference>
<evidence type="ECO:0000313" key="3">
    <source>
        <dbReference type="Proteomes" id="UP000784294"/>
    </source>
</evidence>
<feature type="compositionally biased region" description="Basic and acidic residues" evidence="1">
    <location>
        <begin position="119"/>
        <end position="131"/>
    </location>
</feature>
<dbReference type="AlphaFoldDB" id="A0A3S5FCQ2"/>
<accession>A0A3S5FCQ2</accession>
<protein>
    <submittedName>
        <fullName evidence="2">Uncharacterized protein</fullName>
    </submittedName>
</protein>
<comment type="caution">
    <text evidence="2">The sequence shown here is derived from an EMBL/GenBank/DDBJ whole genome shotgun (WGS) entry which is preliminary data.</text>
</comment>
<name>A0A3S5FCQ2_9PLAT</name>
<proteinExistence type="predicted"/>